<dbReference type="EMBL" id="KB311838">
    <property type="protein sequence ID" value="ELT88490.1"/>
    <property type="molecule type" value="Genomic_DNA"/>
</dbReference>
<evidence type="ECO:0000313" key="3">
    <source>
        <dbReference type="EnsemblMetazoa" id="CapteP200406"/>
    </source>
</evidence>
<evidence type="ECO:0000313" key="2">
    <source>
        <dbReference type="EMBL" id="ELT88490.1"/>
    </source>
</evidence>
<dbReference type="OrthoDB" id="6149201at2759"/>
<organism evidence="2">
    <name type="scientific">Capitella teleta</name>
    <name type="common">Polychaete worm</name>
    <dbReference type="NCBI Taxonomy" id="283909"/>
    <lineage>
        <taxon>Eukaryota</taxon>
        <taxon>Metazoa</taxon>
        <taxon>Spiralia</taxon>
        <taxon>Lophotrochozoa</taxon>
        <taxon>Annelida</taxon>
        <taxon>Polychaeta</taxon>
        <taxon>Sedentaria</taxon>
        <taxon>Scolecida</taxon>
        <taxon>Capitellidae</taxon>
        <taxon>Capitella</taxon>
    </lineage>
</organism>
<evidence type="ECO:0000313" key="4">
    <source>
        <dbReference type="Proteomes" id="UP000014760"/>
    </source>
</evidence>
<reference evidence="3" key="3">
    <citation type="submission" date="2015-06" db="UniProtKB">
        <authorList>
            <consortium name="EnsemblMetazoa"/>
        </authorList>
    </citation>
    <scope>IDENTIFICATION</scope>
</reference>
<dbReference type="PANTHER" id="PTHR33244">
    <property type="entry name" value="INTEGRASE CATALYTIC DOMAIN-CONTAINING PROTEIN-RELATED"/>
    <property type="match status" value="1"/>
</dbReference>
<keyword evidence="4" id="KW-1185">Reference proteome</keyword>
<proteinExistence type="predicted"/>
<accession>R7T5I0</accession>
<reference evidence="4" key="1">
    <citation type="submission" date="2012-12" db="EMBL/GenBank/DDBJ databases">
        <authorList>
            <person name="Hellsten U."/>
            <person name="Grimwood J."/>
            <person name="Chapman J.A."/>
            <person name="Shapiro H."/>
            <person name="Aerts A."/>
            <person name="Otillar R.P."/>
            <person name="Terry A.Y."/>
            <person name="Boore J.L."/>
            <person name="Simakov O."/>
            <person name="Marletaz F."/>
            <person name="Cho S.-J."/>
            <person name="Edsinger-Gonzales E."/>
            <person name="Havlak P."/>
            <person name="Kuo D.-H."/>
            <person name="Larsson T."/>
            <person name="Lv J."/>
            <person name="Arendt D."/>
            <person name="Savage R."/>
            <person name="Osoegawa K."/>
            <person name="de Jong P."/>
            <person name="Lindberg D.R."/>
            <person name="Seaver E.C."/>
            <person name="Weisblat D.A."/>
            <person name="Putnam N.H."/>
            <person name="Grigoriev I.V."/>
            <person name="Rokhsar D.S."/>
        </authorList>
    </citation>
    <scope>NUCLEOTIDE SEQUENCE</scope>
    <source>
        <strain evidence="4">I ESC-2004</strain>
    </source>
</reference>
<dbReference type="PANTHER" id="PTHR33244:SF3">
    <property type="entry name" value="PEPTIDASE A2 DOMAIN-CONTAINING PROTEIN"/>
    <property type="match status" value="1"/>
</dbReference>
<dbReference type="AlphaFoldDB" id="R7T5I0"/>
<reference evidence="2 4" key="2">
    <citation type="journal article" date="2013" name="Nature">
        <title>Insights into bilaterian evolution from three spiralian genomes.</title>
        <authorList>
            <person name="Simakov O."/>
            <person name="Marletaz F."/>
            <person name="Cho S.J."/>
            <person name="Edsinger-Gonzales E."/>
            <person name="Havlak P."/>
            <person name="Hellsten U."/>
            <person name="Kuo D.H."/>
            <person name="Larsson T."/>
            <person name="Lv J."/>
            <person name="Arendt D."/>
            <person name="Savage R."/>
            <person name="Osoegawa K."/>
            <person name="de Jong P."/>
            <person name="Grimwood J."/>
            <person name="Chapman J.A."/>
            <person name="Shapiro H."/>
            <person name="Aerts A."/>
            <person name="Otillar R.P."/>
            <person name="Terry A.Y."/>
            <person name="Boore J.L."/>
            <person name="Grigoriev I.V."/>
            <person name="Lindberg D.R."/>
            <person name="Seaver E.C."/>
            <person name="Weisblat D.A."/>
            <person name="Putnam N.H."/>
            <person name="Rokhsar D.S."/>
        </authorList>
    </citation>
    <scope>NUCLEOTIDE SEQUENCE</scope>
    <source>
        <strain evidence="2 4">I ESC-2004</strain>
    </source>
</reference>
<feature type="region of interest" description="Disordered" evidence="1">
    <location>
        <begin position="307"/>
        <end position="347"/>
    </location>
</feature>
<dbReference type="HOGENOM" id="CLU_832214_0_0_1"/>
<name>R7T5I0_CAPTE</name>
<protein>
    <submittedName>
        <fullName evidence="2 3">Uncharacterized protein</fullName>
    </submittedName>
</protein>
<dbReference type="Proteomes" id="UP000014760">
    <property type="component" value="Unassembled WGS sequence"/>
</dbReference>
<evidence type="ECO:0000256" key="1">
    <source>
        <dbReference type="SAM" id="MobiDB-lite"/>
    </source>
</evidence>
<dbReference type="EMBL" id="AMQN01015368">
    <property type="status" value="NOT_ANNOTATED_CDS"/>
    <property type="molecule type" value="Genomic_DNA"/>
</dbReference>
<dbReference type="EnsemblMetazoa" id="CapteT200406">
    <property type="protein sequence ID" value="CapteP200406"/>
    <property type="gene ID" value="CapteG200406"/>
</dbReference>
<gene>
    <name evidence="2" type="ORF">CAPTEDRAFT_200406</name>
</gene>
<sequence>MDWAVDARLPQRYKEWRQEVQNKLRLSMTEDSDKTELWACTYVVVCSGEQGEDILQEAGMLGETNDHKKILKAFDNYVTPSSHYIEDCIDYFYMKQGDLSISEFQSKAEKLIERIIPSYKASSTITHADVKQLLLRNLLLVGLSHRDMLRECQRLKNSDCTSEKILESARQAEYRETTASRITTTIRANPTSNSLTDLSASEMPIHQSGMASPAELLKQRRLQAVLPVKTKDSSDRGSHYRERVAAERGKRRHCFNQRAREFRELQLNENVYVQLDPEKSKWQRGNIVETPTKTQPQSYRVQLPSGQRFQRNRRHIRSDHRTEGGDEDTEDPRRTLSWQSGRDRHSPSVCTMIVW</sequence>